<protein>
    <submittedName>
        <fullName evidence="1">Uncharacterized protein</fullName>
    </submittedName>
</protein>
<evidence type="ECO:0000313" key="2">
    <source>
        <dbReference type="Proteomes" id="UP000314294"/>
    </source>
</evidence>
<sequence>MLEQRNKMKRQARCRLGSSRQGALAGDFEFAPHLEYLGYFTSGPVCEHQITSPALFGWSSSDTVSWAK</sequence>
<proteinExistence type="predicted"/>
<dbReference type="Proteomes" id="UP000314294">
    <property type="component" value="Unassembled WGS sequence"/>
</dbReference>
<keyword evidence="2" id="KW-1185">Reference proteome</keyword>
<dbReference type="AlphaFoldDB" id="A0A4Z2GWJ6"/>
<dbReference type="EMBL" id="SRLO01000412">
    <property type="protein sequence ID" value="TNN57143.1"/>
    <property type="molecule type" value="Genomic_DNA"/>
</dbReference>
<accession>A0A4Z2GWJ6</accession>
<organism evidence="1 2">
    <name type="scientific">Liparis tanakae</name>
    <name type="common">Tanaka's snailfish</name>
    <dbReference type="NCBI Taxonomy" id="230148"/>
    <lineage>
        <taxon>Eukaryota</taxon>
        <taxon>Metazoa</taxon>
        <taxon>Chordata</taxon>
        <taxon>Craniata</taxon>
        <taxon>Vertebrata</taxon>
        <taxon>Euteleostomi</taxon>
        <taxon>Actinopterygii</taxon>
        <taxon>Neopterygii</taxon>
        <taxon>Teleostei</taxon>
        <taxon>Neoteleostei</taxon>
        <taxon>Acanthomorphata</taxon>
        <taxon>Eupercaria</taxon>
        <taxon>Perciformes</taxon>
        <taxon>Cottioidei</taxon>
        <taxon>Cottales</taxon>
        <taxon>Liparidae</taxon>
        <taxon>Liparis</taxon>
    </lineage>
</organism>
<evidence type="ECO:0000313" key="1">
    <source>
        <dbReference type="EMBL" id="TNN57143.1"/>
    </source>
</evidence>
<name>A0A4Z2GWJ6_9TELE</name>
<comment type="caution">
    <text evidence="1">The sequence shown here is derived from an EMBL/GenBank/DDBJ whole genome shotgun (WGS) entry which is preliminary data.</text>
</comment>
<gene>
    <name evidence="1" type="ORF">EYF80_032646</name>
</gene>
<reference evidence="1 2" key="1">
    <citation type="submission" date="2019-03" db="EMBL/GenBank/DDBJ databases">
        <title>First draft genome of Liparis tanakae, snailfish: a comprehensive survey of snailfish specific genes.</title>
        <authorList>
            <person name="Kim W."/>
            <person name="Song I."/>
            <person name="Jeong J.-H."/>
            <person name="Kim D."/>
            <person name="Kim S."/>
            <person name="Ryu S."/>
            <person name="Song J.Y."/>
            <person name="Lee S.K."/>
        </authorList>
    </citation>
    <scope>NUCLEOTIDE SEQUENCE [LARGE SCALE GENOMIC DNA]</scope>
    <source>
        <tissue evidence="1">Muscle</tissue>
    </source>
</reference>